<evidence type="ECO:0000313" key="4">
    <source>
        <dbReference type="EMBL" id="AZL61166.1"/>
    </source>
</evidence>
<proteinExistence type="inferred from homology"/>
<name>A0A3S8UC48_9RHOB</name>
<dbReference type="OrthoDB" id="9798454at2"/>
<sequence length="216" mass="23928">MRALVVYCHPRPDSFNAAVRDLVQRKLHAAGAEVRVADLYASGFQPVLTGPEWQGYLDCPKNTACVAQEVDDVRWCDTLIFVYPTWWYGLPAILKGWLDRVLLPNVAFHMPDAQNRTIRPGLRHISRLGIFTTCGASWLMTQIVGAPGKRTLSRGVGLLCKPGKRTAFAAHYLMDSSTPESRARHLARVARQMDKLIGQRVPVPLPEPTTGAVAAE</sequence>
<protein>
    <submittedName>
        <fullName evidence="4">Flavodoxin family protein</fullName>
    </submittedName>
</protein>
<dbReference type="GO" id="GO:0005829">
    <property type="term" value="C:cytosol"/>
    <property type="evidence" value="ECO:0007669"/>
    <property type="project" value="TreeGrafter"/>
</dbReference>
<evidence type="ECO:0000313" key="5">
    <source>
        <dbReference type="Proteomes" id="UP000282002"/>
    </source>
</evidence>
<dbReference type="KEGG" id="taw:EI545_12845"/>
<comment type="similarity">
    <text evidence="1">Belongs to the NAD(P)H dehydrogenase (quinone) family.</text>
</comment>
<dbReference type="Proteomes" id="UP000282002">
    <property type="component" value="Chromosome"/>
</dbReference>
<dbReference type="Pfam" id="PF02525">
    <property type="entry name" value="Flavodoxin_2"/>
    <property type="match status" value="1"/>
</dbReference>
<gene>
    <name evidence="4" type="ORF">EI545_12845</name>
</gene>
<dbReference type="EMBL" id="CP034328">
    <property type="protein sequence ID" value="AZL61166.1"/>
    <property type="molecule type" value="Genomic_DNA"/>
</dbReference>
<organism evidence="4 5">
    <name type="scientific">Tabrizicola piscis</name>
    <dbReference type="NCBI Taxonomy" id="2494374"/>
    <lineage>
        <taxon>Bacteria</taxon>
        <taxon>Pseudomonadati</taxon>
        <taxon>Pseudomonadota</taxon>
        <taxon>Alphaproteobacteria</taxon>
        <taxon>Rhodobacterales</taxon>
        <taxon>Paracoccaceae</taxon>
        <taxon>Tabrizicola</taxon>
    </lineage>
</organism>
<evidence type="ECO:0000256" key="1">
    <source>
        <dbReference type="ARBA" id="ARBA00006252"/>
    </source>
</evidence>
<keyword evidence="5" id="KW-1185">Reference proteome</keyword>
<dbReference type="InterPro" id="IPR003680">
    <property type="entry name" value="Flavodoxin_fold"/>
</dbReference>
<reference evidence="4 5" key="1">
    <citation type="submission" date="2018-12" db="EMBL/GenBank/DDBJ databases">
        <title>Complete genome sequencing of Tabrizicola sp. K13M18.</title>
        <authorList>
            <person name="Bae J.-W."/>
        </authorList>
    </citation>
    <scope>NUCLEOTIDE SEQUENCE [LARGE SCALE GENOMIC DNA]</scope>
    <source>
        <strain evidence="4 5">K13M18</strain>
    </source>
</reference>
<accession>A0A3S8UC48</accession>
<dbReference type="PANTHER" id="PTHR10204:SF34">
    <property type="entry name" value="NAD(P)H DEHYDROGENASE [QUINONE] 1 ISOFORM 1"/>
    <property type="match status" value="1"/>
</dbReference>
<feature type="domain" description="Flavodoxin-like fold" evidence="3">
    <location>
        <begin position="1"/>
        <end position="142"/>
    </location>
</feature>
<dbReference type="InterPro" id="IPR029039">
    <property type="entry name" value="Flavoprotein-like_sf"/>
</dbReference>
<dbReference type="PANTHER" id="PTHR10204">
    <property type="entry name" value="NAD P H OXIDOREDUCTASE-RELATED"/>
    <property type="match status" value="1"/>
</dbReference>
<dbReference type="SUPFAM" id="SSF52218">
    <property type="entry name" value="Flavoproteins"/>
    <property type="match status" value="1"/>
</dbReference>
<dbReference type="InterPro" id="IPR051545">
    <property type="entry name" value="NAD(P)H_dehydrogenase_qn"/>
</dbReference>
<dbReference type="Gene3D" id="3.40.50.360">
    <property type="match status" value="1"/>
</dbReference>
<evidence type="ECO:0000256" key="2">
    <source>
        <dbReference type="ARBA" id="ARBA00023002"/>
    </source>
</evidence>
<dbReference type="GO" id="GO:0003955">
    <property type="term" value="F:NAD(P)H dehydrogenase (quinone) activity"/>
    <property type="evidence" value="ECO:0007669"/>
    <property type="project" value="TreeGrafter"/>
</dbReference>
<dbReference type="AlphaFoldDB" id="A0A3S8UC48"/>
<keyword evidence="2" id="KW-0560">Oxidoreductase</keyword>
<evidence type="ECO:0000259" key="3">
    <source>
        <dbReference type="Pfam" id="PF02525"/>
    </source>
</evidence>